<keyword evidence="5" id="KW-0067">ATP-binding</keyword>
<accession>A0ABY7DHK3</accession>
<evidence type="ECO:0000313" key="9">
    <source>
        <dbReference type="EMBL" id="WAQ95815.1"/>
    </source>
</evidence>
<reference evidence="9" key="1">
    <citation type="submission" date="2022-11" db="EMBL/GenBank/DDBJ databases">
        <title>Centuries of genome instability and evolution in soft-shell clam transmissible cancer (bioRxiv).</title>
        <authorList>
            <person name="Hart S.F.M."/>
            <person name="Yonemitsu M.A."/>
            <person name="Giersch R.M."/>
            <person name="Beal B.F."/>
            <person name="Arriagada G."/>
            <person name="Davis B.W."/>
            <person name="Ostrander E.A."/>
            <person name="Goff S.P."/>
            <person name="Metzger M.J."/>
        </authorList>
    </citation>
    <scope>NUCLEOTIDE SEQUENCE</scope>
    <source>
        <strain evidence="9">MELC-2E11</strain>
        <tissue evidence="9">Siphon/mantle</tissue>
    </source>
</reference>
<keyword evidence="3" id="KW-0479">Metal-binding</keyword>
<evidence type="ECO:0000256" key="4">
    <source>
        <dbReference type="ARBA" id="ARBA00022741"/>
    </source>
</evidence>
<dbReference type="PANTHER" id="PTHR11964">
    <property type="entry name" value="S-ADENOSYLMETHIONINE SYNTHETASE"/>
    <property type="match status" value="1"/>
</dbReference>
<dbReference type="Proteomes" id="UP001164746">
    <property type="component" value="Chromosome 2"/>
</dbReference>
<keyword evidence="4" id="KW-0547">Nucleotide-binding</keyword>
<evidence type="ECO:0000256" key="3">
    <source>
        <dbReference type="ARBA" id="ARBA00022723"/>
    </source>
</evidence>
<evidence type="ECO:0000256" key="7">
    <source>
        <dbReference type="ARBA" id="ARBA00022958"/>
    </source>
</evidence>
<gene>
    <name evidence="9" type="ORF">MAR_028505</name>
</gene>
<evidence type="ECO:0000256" key="2">
    <source>
        <dbReference type="ARBA" id="ARBA00022679"/>
    </source>
</evidence>
<dbReference type="InterPro" id="IPR022636">
    <property type="entry name" value="S-AdoMet_synthetase_sfam"/>
</dbReference>
<keyword evidence="6" id="KW-0460">Magnesium</keyword>
<evidence type="ECO:0000256" key="5">
    <source>
        <dbReference type="ARBA" id="ARBA00022840"/>
    </source>
</evidence>
<keyword evidence="10" id="KW-1185">Reference proteome</keyword>
<sequence>MQLQPCQFVCLSPARYWAILSRFSDAGLTGRKIIVDTYGGWGHMVVEHSLLSYAIGIAQPLSITVLSYGTSTKSERDLLQIVRNNFDLRPGRIVKELNLKNPIYQKTACYGHFGRPEFTWEQAKPLKL</sequence>
<evidence type="ECO:0000256" key="6">
    <source>
        <dbReference type="ARBA" id="ARBA00022842"/>
    </source>
</evidence>
<feature type="domain" description="S-adenosylmethionine synthetase C-terminal" evidence="8">
    <location>
        <begin position="24"/>
        <end position="43"/>
    </location>
</feature>
<evidence type="ECO:0000313" key="10">
    <source>
        <dbReference type="Proteomes" id="UP001164746"/>
    </source>
</evidence>
<organism evidence="9 10">
    <name type="scientific">Mya arenaria</name>
    <name type="common">Soft-shell clam</name>
    <dbReference type="NCBI Taxonomy" id="6604"/>
    <lineage>
        <taxon>Eukaryota</taxon>
        <taxon>Metazoa</taxon>
        <taxon>Spiralia</taxon>
        <taxon>Lophotrochozoa</taxon>
        <taxon>Mollusca</taxon>
        <taxon>Bivalvia</taxon>
        <taxon>Autobranchia</taxon>
        <taxon>Heteroconchia</taxon>
        <taxon>Euheterodonta</taxon>
        <taxon>Imparidentia</taxon>
        <taxon>Neoheterodontei</taxon>
        <taxon>Myida</taxon>
        <taxon>Myoidea</taxon>
        <taxon>Myidae</taxon>
        <taxon>Mya</taxon>
    </lineage>
</organism>
<protein>
    <submittedName>
        <fullName evidence="9">METK-like protein</fullName>
    </submittedName>
</protein>
<dbReference type="InterPro" id="IPR002133">
    <property type="entry name" value="S-AdoMet_synthetase"/>
</dbReference>
<name>A0ABY7DHK3_MYAAR</name>
<evidence type="ECO:0000256" key="1">
    <source>
        <dbReference type="ARBA" id="ARBA00022563"/>
    </source>
</evidence>
<feature type="domain" description="S-adenosylmethionine synthetase C-terminal" evidence="8">
    <location>
        <begin position="51"/>
        <end position="122"/>
    </location>
</feature>
<dbReference type="Gene3D" id="3.30.300.10">
    <property type="match status" value="2"/>
</dbReference>
<keyword evidence="1" id="KW-0554">One-carbon metabolism</keyword>
<dbReference type="Pfam" id="PF02773">
    <property type="entry name" value="S-AdoMet_synt_C"/>
    <property type="match status" value="2"/>
</dbReference>
<dbReference type="EMBL" id="CP111013">
    <property type="protein sequence ID" value="WAQ95815.1"/>
    <property type="molecule type" value="Genomic_DNA"/>
</dbReference>
<keyword evidence="2" id="KW-0808">Transferase</keyword>
<proteinExistence type="predicted"/>
<dbReference type="SUPFAM" id="SSF55973">
    <property type="entry name" value="S-adenosylmethionine synthetase"/>
    <property type="match status" value="1"/>
</dbReference>
<dbReference type="InterPro" id="IPR022630">
    <property type="entry name" value="S-AdoMet_synt_C"/>
</dbReference>
<evidence type="ECO:0000259" key="8">
    <source>
        <dbReference type="Pfam" id="PF02773"/>
    </source>
</evidence>
<keyword evidence="7" id="KW-0630">Potassium</keyword>